<evidence type="ECO:0000256" key="3">
    <source>
        <dbReference type="ARBA" id="ARBA00022771"/>
    </source>
</evidence>
<keyword evidence="3" id="KW-0863">Zinc-finger</keyword>
<feature type="compositionally biased region" description="Polar residues" evidence="6">
    <location>
        <begin position="1"/>
        <end position="13"/>
    </location>
</feature>
<organism evidence="8 9">
    <name type="scientific">Umbelopsis ramanniana AG</name>
    <dbReference type="NCBI Taxonomy" id="1314678"/>
    <lineage>
        <taxon>Eukaryota</taxon>
        <taxon>Fungi</taxon>
        <taxon>Fungi incertae sedis</taxon>
        <taxon>Mucoromycota</taxon>
        <taxon>Mucoromycotina</taxon>
        <taxon>Umbelopsidomycetes</taxon>
        <taxon>Umbelopsidales</taxon>
        <taxon>Umbelopsidaceae</taxon>
        <taxon>Umbelopsis</taxon>
    </lineage>
</organism>
<reference evidence="8" key="2">
    <citation type="journal article" date="2022" name="Proc. Natl. Acad. Sci. U.S.A.">
        <title>Diploid-dominant life cycles characterize the early evolution of Fungi.</title>
        <authorList>
            <person name="Amses K.R."/>
            <person name="Simmons D.R."/>
            <person name="Longcore J.E."/>
            <person name="Mondo S.J."/>
            <person name="Seto K."/>
            <person name="Jeronimo G.H."/>
            <person name="Bonds A.E."/>
            <person name="Quandt C.A."/>
            <person name="Davis W.J."/>
            <person name="Chang Y."/>
            <person name="Federici B.A."/>
            <person name="Kuo A."/>
            <person name="LaButti K."/>
            <person name="Pangilinan J."/>
            <person name="Andreopoulos W."/>
            <person name="Tritt A."/>
            <person name="Riley R."/>
            <person name="Hundley H."/>
            <person name="Johnson J."/>
            <person name="Lipzen A."/>
            <person name="Barry K."/>
            <person name="Lang B.F."/>
            <person name="Cuomo C.A."/>
            <person name="Buchler N.E."/>
            <person name="Grigoriev I.V."/>
            <person name="Spatafora J.W."/>
            <person name="Stajich J.E."/>
            <person name="James T.Y."/>
        </authorList>
    </citation>
    <scope>NUCLEOTIDE SEQUENCE</scope>
    <source>
        <strain evidence="8">AG</strain>
    </source>
</reference>
<comment type="caution">
    <text evidence="8">The sequence shown here is derived from an EMBL/GenBank/DDBJ whole genome shotgun (WGS) entry which is preliminary data.</text>
</comment>
<dbReference type="InterPro" id="IPR052115">
    <property type="entry name" value="NEXT_complex_subunit_ZCCHC8"/>
</dbReference>
<dbReference type="GO" id="GO:0008270">
    <property type="term" value="F:zinc ion binding"/>
    <property type="evidence" value="ECO:0007669"/>
    <property type="project" value="UniProtKB-KW"/>
</dbReference>
<feature type="compositionally biased region" description="Basic and acidic residues" evidence="6">
    <location>
        <begin position="554"/>
        <end position="566"/>
    </location>
</feature>
<gene>
    <name evidence="8" type="ORF">K450DRAFT_223606</name>
</gene>
<feature type="region of interest" description="Disordered" evidence="6">
    <location>
        <begin position="77"/>
        <end position="119"/>
    </location>
</feature>
<reference evidence="8" key="1">
    <citation type="submission" date="2021-06" db="EMBL/GenBank/DDBJ databases">
        <authorList>
            <consortium name="DOE Joint Genome Institute"/>
            <person name="Mondo S.J."/>
            <person name="Amses K.R."/>
            <person name="Simmons D.R."/>
            <person name="Longcore J.E."/>
            <person name="Seto K."/>
            <person name="Alves G.H."/>
            <person name="Bonds A.E."/>
            <person name="Quandt C.A."/>
            <person name="Davis W.J."/>
            <person name="Chang Y."/>
            <person name="Letcher P.M."/>
            <person name="Powell M.J."/>
            <person name="Kuo A."/>
            <person name="Labutti K."/>
            <person name="Pangilinan J."/>
            <person name="Andreopoulos W."/>
            <person name="Tritt A."/>
            <person name="Riley R."/>
            <person name="Hundley H."/>
            <person name="Johnson J."/>
            <person name="Lipzen A."/>
            <person name="Barry K."/>
            <person name="Berbee M.L."/>
            <person name="Buchler N.E."/>
            <person name="Grigoriev I.V."/>
            <person name="Spatafora J.W."/>
            <person name="Stajich J.E."/>
            <person name="James T.Y."/>
        </authorList>
    </citation>
    <scope>NUCLEOTIDE SEQUENCE</scope>
    <source>
        <strain evidence="8">AG</strain>
    </source>
</reference>
<evidence type="ECO:0000256" key="5">
    <source>
        <dbReference type="ARBA" id="ARBA00023242"/>
    </source>
</evidence>
<keyword evidence="5" id="KW-0539">Nucleus</keyword>
<evidence type="ECO:0000256" key="2">
    <source>
        <dbReference type="ARBA" id="ARBA00022723"/>
    </source>
</evidence>
<proteinExistence type="predicted"/>
<feature type="region of interest" description="Disordered" evidence="6">
    <location>
        <begin position="1"/>
        <end position="43"/>
    </location>
</feature>
<feature type="region of interest" description="Disordered" evidence="6">
    <location>
        <begin position="176"/>
        <end position="260"/>
    </location>
</feature>
<dbReference type="GO" id="GO:0006355">
    <property type="term" value="P:regulation of DNA-templated transcription"/>
    <property type="evidence" value="ECO:0007669"/>
    <property type="project" value="InterPro"/>
</dbReference>
<feature type="region of interest" description="Disordered" evidence="6">
    <location>
        <begin position="548"/>
        <end position="614"/>
    </location>
</feature>
<dbReference type="InterPro" id="IPR006568">
    <property type="entry name" value="PSP_pro-rich"/>
</dbReference>
<feature type="compositionally biased region" description="Basic residues" evidence="6">
    <location>
        <begin position="245"/>
        <end position="254"/>
    </location>
</feature>
<dbReference type="GO" id="GO:0007623">
    <property type="term" value="P:circadian rhythm"/>
    <property type="evidence" value="ECO:0007669"/>
    <property type="project" value="InterPro"/>
</dbReference>
<feature type="compositionally biased region" description="Low complexity" evidence="6">
    <location>
        <begin position="332"/>
        <end position="346"/>
    </location>
</feature>
<dbReference type="PANTHER" id="PTHR13316:SF0">
    <property type="entry name" value="ZINC FINGER CCHC DOMAIN-CONTAINING PROTEIN 8"/>
    <property type="match status" value="1"/>
</dbReference>
<dbReference type="PANTHER" id="PTHR13316">
    <property type="entry name" value="ZINC FINGER, CCHC DOMAIN CONTAINING 8"/>
    <property type="match status" value="1"/>
</dbReference>
<keyword evidence="2" id="KW-0479">Metal-binding</keyword>
<evidence type="ECO:0000313" key="9">
    <source>
        <dbReference type="Proteomes" id="UP001206595"/>
    </source>
</evidence>
<dbReference type="GO" id="GO:0005737">
    <property type="term" value="C:cytoplasm"/>
    <property type="evidence" value="ECO:0007669"/>
    <property type="project" value="InterPro"/>
</dbReference>
<evidence type="ECO:0000256" key="4">
    <source>
        <dbReference type="ARBA" id="ARBA00022833"/>
    </source>
</evidence>
<dbReference type="Proteomes" id="UP001206595">
    <property type="component" value="Unassembled WGS sequence"/>
</dbReference>
<feature type="compositionally biased region" description="Polar residues" evidence="6">
    <location>
        <begin position="892"/>
        <end position="905"/>
    </location>
</feature>
<feature type="region of interest" description="Disordered" evidence="6">
    <location>
        <begin position="326"/>
        <end position="355"/>
    </location>
</feature>
<feature type="compositionally biased region" description="Polar residues" evidence="6">
    <location>
        <begin position="597"/>
        <end position="614"/>
    </location>
</feature>
<dbReference type="GeneID" id="75911432"/>
<dbReference type="Pfam" id="PF04046">
    <property type="entry name" value="PSP"/>
    <property type="match status" value="1"/>
</dbReference>
<comment type="subcellular location">
    <subcellularLocation>
        <location evidence="1">Nucleus</location>
    </subcellularLocation>
</comment>
<evidence type="ECO:0000256" key="1">
    <source>
        <dbReference type="ARBA" id="ARBA00004123"/>
    </source>
</evidence>
<evidence type="ECO:0000256" key="6">
    <source>
        <dbReference type="SAM" id="MobiDB-lite"/>
    </source>
</evidence>
<feature type="region of interest" description="Disordered" evidence="6">
    <location>
        <begin position="888"/>
        <end position="945"/>
    </location>
</feature>
<dbReference type="Pfam" id="PF09421">
    <property type="entry name" value="FRQ"/>
    <property type="match status" value="1"/>
</dbReference>
<dbReference type="RefSeq" id="XP_051448430.1">
    <property type="nucleotide sequence ID" value="XM_051586084.1"/>
</dbReference>
<sequence length="945" mass="106115">MISPSVQPSHGSDTNMSQSTISTNNNMSSSSEENQIQNCTSEAGSFPELYRKTLSSVPPHNYGKSDALNSNFVERWASTSQPEDDDTDVDGNIPMRERHITDTDTSSSSGPGSGDILSDEDRERLGSIQRGENTAIVGWLKDIGNHKKRQHQHNHGGHDKNKQQYVCPHHKQVQINGYQKRNGVSNVPAQTKNRADDEVDLSGFEDSNNSQYDGMDSATGPCIDSSETSESTSSKSFESDQLKKNTPHRNLRKRPREEDSPACTDIIEDLTIRNKKLKKRLKRLEDLYLGHRPPATSELFEVRYISMPQHKKRELESYLREFATHIRLDNRSPQSKSGTSGSSSEGLNEQPSQTSFNSMLKYNNDLASQGLALEISDSQIQPTPWTPSQALICEVANVIEATLTKPNLQQRDVIRSNSIDGWLPLQSLYKASNDLNEMNIPLSYLRHCLRRGSRHLELSKDQTRVRLKHVVMTGDSSNKDTGSDSTGSSFSGNNVYGSTFWSLRTDVQPTHNINHDASSKTAGQMLSVNHDDSSYFRPYTPCFSNRNVVSSVSSKEESDPSRRRTDSSNWSSDDQLIANMTVSDDLTDESMDKELSRTQPSQNSYSPNNDRLSTPQFSADVTKVAPIIYVEGGTFCLDLSRFQKPHDKGPEEDDIPEYVRNSDAVLGMSWDENSKWQDLFCWNCESKRHTLRDCIQKFDDTVLCRNALEFARRYPDHQCNFRRYFDETRLRQQVEDMIVGKPSDALKEALGVSKDDLIMPYYDNMIKHGYPPGWKGVIRKDVHKEGHSIHKEPSNAQGKLKVWDNGRLVQISAYDNNSLQSVPNSDIAKAGGDDGPVQFRDGTSKPVVDGKIGSHYHAAVGAEQRAKHSNEPRIKLVDYPGLRWRDEEFKPTNESQTSQTDSGIGSSHGGSEVSFKVSKDHPNLPKATKIVNDKREDQSQPIDTN</sequence>
<dbReference type="GO" id="GO:0003723">
    <property type="term" value="F:RNA binding"/>
    <property type="evidence" value="ECO:0007669"/>
    <property type="project" value="TreeGrafter"/>
</dbReference>
<dbReference type="EMBL" id="MU620896">
    <property type="protein sequence ID" value="KAI8583426.1"/>
    <property type="molecule type" value="Genomic_DNA"/>
</dbReference>
<keyword evidence="9" id="KW-1185">Reference proteome</keyword>
<evidence type="ECO:0000259" key="7">
    <source>
        <dbReference type="Pfam" id="PF04046"/>
    </source>
</evidence>
<name>A0AAD5HI86_UMBRA</name>
<feature type="compositionally biased region" description="Low complexity" evidence="6">
    <location>
        <begin position="225"/>
        <end position="236"/>
    </location>
</feature>
<evidence type="ECO:0000313" key="8">
    <source>
        <dbReference type="EMBL" id="KAI8583426.1"/>
    </source>
</evidence>
<feature type="compositionally biased region" description="Polar residues" evidence="6">
    <location>
        <begin position="176"/>
        <end position="192"/>
    </location>
</feature>
<protein>
    <recommendedName>
        <fullName evidence="7">PSP proline-rich domain-containing protein</fullName>
    </recommendedName>
</protein>
<feature type="domain" description="PSP proline-rich" evidence="7">
    <location>
        <begin position="740"/>
        <end position="777"/>
    </location>
</feature>
<accession>A0AAD5HI86</accession>
<dbReference type="GO" id="GO:0071013">
    <property type="term" value="C:catalytic step 2 spliceosome"/>
    <property type="evidence" value="ECO:0007669"/>
    <property type="project" value="TreeGrafter"/>
</dbReference>
<dbReference type="AlphaFoldDB" id="A0AAD5HI86"/>
<keyword evidence="4" id="KW-0862">Zinc</keyword>
<feature type="compositionally biased region" description="Low complexity" evidence="6">
    <location>
        <begin position="14"/>
        <end position="38"/>
    </location>
</feature>
<dbReference type="InterPro" id="IPR018554">
    <property type="entry name" value="FRQ"/>
</dbReference>
<feature type="compositionally biased region" description="Polar residues" evidence="6">
    <location>
        <begin position="567"/>
        <end position="584"/>
    </location>
</feature>